<keyword evidence="1" id="KW-0812">Transmembrane</keyword>
<evidence type="ECO:0000313" key="2">
    <source>
        <dbReference type="EMBL" id="MFD0964131.1"/>
    </source>
</evidence>
<dbReference type="Proteomes" id="UP001596997">
    <property type="component" value="Unassembled WGS sequence"/>
</dbReference>
<feature type="transmembrane region" description="Helical" evidence="1">
    <location>
        <begin position="162"/>
        <end position="184"/>
    </location>
</feature>
<evidence type="ECO:0000256" key="1">
    <source>
        <dbReference type="SAM" id="Phobius"/>
    </source>
</evidence>
<reference evidence="3" key="1">
    <citation type="journal article" date="2019" name="Int. J. Syst. Evol. Microbiol.">
        <title>The Global Catalogue of Microorganisms (GCM) 10K type strain sequencing project: providing services to taxonomists for standard genome sequencing and annotation.</title>
        <authorList>
            <consortium name="The Broad Institute Genomics Platform"/>
            <consortium name="The Broad Institute Genome Sequencing Center for Infectious Disease"/>
            <person name="Wu L."/>
            <person name="Ma J."/>
        </authorList>
    </citation>
    <scope>NUCLEOTIDE SEQUENCE [LARGE SCALE GENOMIC DNA]</scope>
    <source>
        <strain evidence="3">CCUG 62114</strain>
    </source>
</reference>
<feature type="transmembrane region" description="Helical" evidence="1">
    <location>
        <begin position="251"/>
        <end position="269"/>
    </location>
</feature>
<sequence>MSIELFKNDKLQVVRAVSFLVFLIPMLLTKSLWFSTRNFPTIPLFDTFSITNIYFDVFLLVTFLSFFVWFIINPNWKIGLPVVIIYTLWALLDQNRIQNFFFEIIYVVLALTIFSNNIKLAKECLLLIFVGTYFYSGLHKYNDLFFEKWMGGLDKRIPFIPYWMRSLFTNAIPFIEAAFGLGLLFIKTRKIVIWLLACMHGIIIVTLLKDSFGFAVIPLNIFNVFVLYYLFYEDSEINFKSIFKINHVKKVVFLLITIIFPCFNFLGKYDHILAFSYLSGKPKYARVYIDKRDLKSFPIGIQSSIREFNGMYYIDFNEWAGKTIKVLVYPEERVYKDVKAYLDQYAKIPTEIEYY</sequence>
<feature type="transmembrane region" description="Helical" evidence="1">
    <location>
        <begin position="191"/>
        <end position="208"/>
    </location>
</feature>
<accession>A0ABW3I2Q3</accession>
<name>A0ABW3I2Q3_9FLAO</name>
<keyword evidence="1" id="KW-1133">Transmembrane helix</keyword>
<gene>
    <name evidence="2" type="ORF">ACFQ1O_08960</name>
</gene>
<protein>
    <recommendedName>
        <fullName evidence="4">HTTM domain-containing protein</fullName>
    </recommendedName>
</protein>
<feature type="transmembrane region" description="Helical" evidence="1">
    <location>
        <begin position="100"/>
        <end position="118"/>
    </location>
</feature>
<feature type="transmembrane region" description="Helical" evidence="1">
    <location>
        <begin position="214"/>
        <end position="231"/>
    </location>
</feature>
<feature type="transmembrane region" description="Helical" evidence="1">
    <location>
        <begin position="53"/>
        <end position="71"/>
    </location>
</feature>
<feature type="transmembrane region" description="Helical" evidence="1">
    <location>
        <begin position="78"/>
        <end position="94"/>
    </location>
</feature>
<evidence type="ECO:0000313" key="3">
    <source>
        <dbReference type="Proteomes" id="UP001596997"/>
    </source>
</evidence>
<comment type="caution">
    <text evidence="2">The sequence shown here is derived from an EMBL/GenBank/DDBJ whole genome shotgun (WGS) entry which is preliminary data.</text>
</comment>
<dbReference type="RefSeq" id="WP_377715547.1">
    <property type="nucleotide sequence ID" value="NZ_JBHTJM010000008.1"/>
</dbReference>
<dbReference type="EMBL" id="JBHTJM010000008">
    <property type="protein sequence ID" value="MFD0964131.1"/>
    <property type="molecule type" value="Genomic_DNA"/>
</dbReference>
<feature type="transmembrane region" description="Helical" evidence="1">
    <location>
        <begin position="125"/>
        <end position="142"/>
    </location>
</feature>
<organism evidence="2 3">
    <name type="scientific">Pseudofulvibacter geojedonensis</name>
    <dbReference type="NCBI Taxonomy" id="1123758"/>
    <lineage>
        <taxon>Bacteria</taxon>
        <taxon>Pseudomonadati</taxon>
        <taxon>Bacteroidota</taxon>
        <taxon>Flavobacteriia</taxon>
        <taxon>Flavobacteriales</taxon>
        <taxon>Flavobacteriaceae</taxon>
        <taxon>Pseudofulvibacter</taxon>
    </lineage>
</organism>
<evidence type="ECO:0008006" key="4">
    <source>
        <dbReference type="Google" id="ProtNLM"/>
    </source>
</evidence>
<feature type="transmembrane region" description="Helical" evidence="1">
    <location>
        <begin position="12"/>
        <end position="33"/>
    </location>
</feature>
<proteinExistence type="predicted"/>
<keyword evidence="1" id="KW-0472">Membrane</keyword>
<keyword evidence="3" id="KW-1185">Reference proteome</keyword>